<evidence type="ECO:0000313" key="2">
    <source>
        <dbReference type="Proteomes" id="UP000295550"/>
    </source>
</evidence>
<accession>A0A4R4ITJ2</accession>
<comment type="caution">
    <text evidence="1">The sequence shown here is derived from an EMBL/GenBank/DDBJ whole genome shotgun (WGS) entry which is preliminary data.</text>
</comment>
<sequence>MAYVSNIRKIINNTFADMDFVNGENTSQTIRVYANSTWSGDLWVPWIGRQDEGSKTIKIISPTASKVLVYIFQDYWHPADANAIKYCNDVFSYRNAQEISGDNRGGGDKQLVINADVTGDTITLSIQKL</sequence>
<dbReference type="RefSeq" id="WP_132348387.1">
    <property type="nucleotide sequence ID" value="NZ_CAWOLF010000041.1"/>
</dbReference>
<protein>
    <submittedName>
        <fullName evidence="1">Uncharacterized protein</fullName>
    </submittedName>
</protein>
<proteinExistence type="predicted"/>
<dbReference type="AlphaFoldDB" id="A0A4R4ITJ2"/>
<organism evidence="1 2">
    <name type="scientific">Photorhabdus luminescens subsp. mexicana</name>
    <dbReference type="NCBI Taxonomy" id="2100167"/>
    <lineage>
        <taxon>Bacteria</taxon>
        <taxon>Pseudomonadati</taxon>
        <taxon>Pseudomonadota</taxon>
        <taxon>Gammaproteobacteria</taxon>
        <taxon>Enterobacterales</taxon>
        <taxon>Morganellaceae</taxon>
        <taxon>Photorhabdus</taxon>
    </lineage>
</organism>
<gene>
    <name evidence="1" type="ORF">C5468_22940</name>
</gene>
<reference evidence="1 2" key="1">
    <citation type="journal article" date="2019" name="Int. J. Syst. Evol. Microbiol.">
        <title>Photorhabdus khanii subsp. guanajuatensis subsp. nov., isolated from Heterorhabditis atacamensis, and Photorhabdus luminescens subsp. mexicana subsp. nov., isolated from Heterorhabditis mexicana entomopathogenic nematodes.</title>
        <authorList>
            <person name="Machado R.A.R."/>
            <person name="Bruno P."/>
            <person name="Arce C.C.M."/>
            <person name="Liechti N."/>
            <person name="Kohler A."/>
            <person name="Bernal J."/>
            <person name="Bruggmann R."/>
            <person name="Turlings T.C.J."/>
        </authorList>
    </citation>
    <scope>NUCLEOTIDE SEQUENCE [LARGE SCALE GENOMIC DNA]</scope>
    <source>
        <strain evidence="1 2">MEX47-22</strain>
    </source>
</reference>
<dbReference type="EMBL" id="PUJX01000041">
    <property type="protein sequence ID" value="TDB44157.1"/>
    <property type="molecule type" value="Genomic_DNA"/>
</dbReference>
<name>A0A4R4ITJ2_PHOLU</name>
<evidence type="ECO:0000313" key="1">
    <source>
        <dbReference type="EMBL" id="TDB44157.1"/>
    </source>
</evidence>
<dbReference type="Proteomes" id="UP000295550">
    <property type="component" value="Unassembled WGS sequence"/>
</dbReference>